<protein>
    <submittedName>
        <fullName evidence="2">Polyisoprenoid-binding protein YceI</fullName>
    </submittedName>
</protein>
<dbReference type="RefSeq" id="WP_093363170.1">
    <property type="nucleotide sequence ID" value="NZ_FOZZ01000001.1"/>
</dbReference>
<feature type="domain" description="Lipid/polyisoprenoid-binding YceI-like" evidence="1">
    <location>
        <begin position="3"/>
        <end position="173"/>
    </location>
</feature>
<dbReference type="InterPro" id="IPR007372">
    <property type="entry name" value="Lipid/polyisoprenoid-bd_YceI"/>
</dbReference>
<evidence type="ECO:0000313" key="2">
    <source>
        <dbReference type="EMBL" id="SFS30719.1"/>
    </source>
</evidence>
<proteinExistence type="predicted"/>
<keyword evidence="3" id="KW-1185">Reference proteome</keyword>
<sequence length="175" mass="19526">MATWNLDNAHSEIEFKVKHMMISTVKGQFQDFQVTVDSADTTLSDQTRILAEIKVESIDTKNKDRDAHLKNEDFFNTTVFPNITFQATAIENKGDGEYQITGDLTIKDVTRSVAFDVEFGGLAKDPWGNQKAGYTVTGKINRNDFGLTYNAVLETGGVMLSDEVKFQADLQFVIA</sequence>
<dbReference type="SMART" id="SM00867">
    <property type="entry name" value="YceI"/>
    <property type="match status" value="1"/>
</dbReference>
<dbReference type="PANTHER" id="PTHR34406:SF1">
    <property type="entry name" value="PROTEIN YCEI"/>
    <property type="match status" value="1"/>
</dbReference>
<dbReference type="Gene3D" id="2.40.128.110">
    <property type="entry name" value="Lipid/polyisoprenoid-binding, YceI-like"/>
    <property type="match status" value="1"/>
</dbReference>
<dbReference type="InterPro" id="IPR036761">
    <property type="entry name" value="TTHA0802/YceI-like_sf"/>
</dbReference>
<dbReference type="OrthoDB" id="9811006at2"/>
<evidence type="ECO:0000313" key="3">
    <source>
        <dbReference type="Proteomes" id="UP000198785"/>
    </source>
</evidence>
<organism evidence="2 3">
    <name type="scientific">Sphingobacterium wenxiniae</name>
    <dbReference type="NCBI Taxonomy" id="683125"/>
    <lineage>
        <taxon>Bacteria</taxon>
        <taxon>Pseudomonadati</taxon>
        <taxon>Bacteroidota</taxon>
        <taxon>Sphingobacteriia</taxon>
        <taxon>Sphingobacteriales</taxon>
        <taxon>Sphingobacteriaceae</taxon>
        <taxon>Sphingobacterium</taxon>
    </lineage>
</organism>
<dbReference type="PANTHER" id="PTHR34406">
    <property type="entry name" value="PROTEIN YCEI"/>
    <property type="match status" value="1"/>
</dbReference>
<dbReference type="SUPFAM" id="SSF101874">
    <property type="entry name" value="YceI-like"/>
    <property type="match status" value="1"/>
</dbReference>
<reference evidence="2 3" key="1">
    <citation type="submission" date="2016-10" db="EMBL/GenBank/DDBJ databases">
        <authorList>
            <person name="de Groot N.N."/>
        </authorList>
    </citation>
    <scope>NUCLEOTIDE SEQUENCE [LARGE SCALE GENOMIC DNA]</scope>
    <source>
        <strain evidence="2 3">DSM 22789</strain>
    </source>
</reference>
<dbReference type="AlphaFoldDB" id="A0A1I6NSA8"/>
<gene>
    <name evidence="2" type="ORF">SAMN05660206_10150</name>
</gene>
<dbReference type="Proteomes" id="UP000198785">
    <property type="component" value="Unassembled WGS sequence"/>
</dbReference>
<accession>A0A1I6NSA8</accession>
<dbReference type="Pfam" id="PF04264">
    <property type="entry name" value="YceI"/>
    <property type="match status" value="1"/>
</dbReference>
<dbReference type="EMBL" id="FOZZ01000001">
    <property type="protein sequence ID" value="SFS30719.1"/>
    <property type="molecule type" value="Genomic_DNA"/>
</dbReference>
<evidence type="ECO:0000259" key="1">
    <source>
        <dbReference type="SMART" id="SM00867"/>
    </source>
</evidence>
<name>A0A1I6NSA8_9SPHI</name>